<evidence type="ECO:0000256" key="1">
    <source>
        <dbReference type="SAM" id="Phobius"/>
    </source>
</evidence>
<dbReference type="EMBL" id="GBRH01269645">
    <property type="protein sequence ID" value="JAD28250.1"/>
    <property type="molecule type" value="Transcribed_RNA"/>
</dbReference>
<feature type="transmembrane region" description="Helical" evidence="1">
    <location>
        <begin position="13"/>
        <end position="31"/>
    </location>
</feature>
<sequence>MCISVSQQAIRRVWIWIIGIQILSISFEFELNPKITRAFLPF</sequence>
<name>A0A0A8YUS9_ARUDO</name>
<keyword evidence="1" id="KW-0472">Membrane</keyword>
<protein>
    <submittedName>
        <fullName evidence="2">Uncharacterized protein</fullName>
    </submittedName>
</protein>
<keyword evidence="1" id="KW-1133">Transmembrane helix</keyword>
<reference evidence="2" key="1">
    <citation type="submission" date="2014-09" db="EMBL/GenBank/DDBJ databases">
        <authorList>
            <person name="Magalhaes I.L.F."/>
            <person name="Oliveira U."/>
            <person name="Santos F.R."/>
            <person name="Vidigal T.H.D.A."/>
            <person name="Brescovit A.D."/>
            <person name="Santos A.J."/>
        </authorList>
    </citation>
    <scope>NUCLEOTIDE SEQUENCE</scope>
    <source>
        <tissue evidence="2">Shoot tissue taken approximately 20 cm above the soil surface</tissue>
    </source>
</reference>
<keyword evidence="1" id="KW-0812">Transmembrane</keyword>
<evidence type="ECO:0000313" key="2">
    <source>
        <dbReference type="EMBL" id="JAD28250.1"/>
    </source>
</evidence>
<reference evidence="2" key="2">
    <citation type="journal article" date="2015" name="Data Brief">
        <title>Shoot transcriptome of the giant reed, Arundo donax.</title>
        <authorList>
            <person name="Barrero R.A."/>
            <person name="Guerrero F.D."/>
            <person name="Moolhuijzen P."/>
            <person name="Goolsby J.A."/>
            <person name="Tidwell J."/>
            <person name="Bellgard S.E."/>
            <person name="Bellgard M.I."/>
        </authorList>
    </citation>
    <scope>NUCLEOTIDE SEQUENCE</scope>
    <source>
        <tissue evidence="2">Shoot tissue taken approximately 20 cm above the soil surface</tissue>
    </source>
</reference>
<dbReference type="AlphaFoldDB" id="A0A0A8YUS9"/>
<organism evidence="2">
    <name type="scientific">Arundo donax</name>
    <name type="common">Giant reed</name>
    <name type="synonym">Donax arundinaceus</name>
    <dbReference type="NCBI Taxonomy" id="35708"/>
    <lineage>
        <taxon>Eukaryota</taxon>
        <taxon>Viridiplantae</taxon>
        <taxon>Streptophyta</taxon>
        <taxon>Embryophyta</taxon>
        <taxon>Tracheophyta</taxon>
        <taxon>Spermatophyta</taxon>
        <taxon>Magnoliopsida</taxon>
        <taxon>Liliopsida</taxon>
        <taxon>Poales</taxon>
        <taxon>Poaceae</taxon>
        <taxon>PACMAD clade</taxon>
        <taxon>Arundinoideae</taxon>
        <taxon>Arundineae</taxon>
        <taxon>Arundo</taxon>
    </lineage>
</organism>
<accession>A0A0A8YUS9</accession>
<proteinExistence type="predicted"/>